<accession>A0A6J4KXM9</accession>
<sequence length="47" mass="5039">VDEPHWSMGRPHAWAPLDPPGPDAPPPPVQRGANDLAVELSTTNGRM</sequence>
<feature type="non-terminal residue" evidence="2">
    <location>
        <position position="1"/>
    </location>
</feature>
<proteinExistence type="predicted"/>
<protein>
    <submittedName>
        <fullName evidence="2">Uncharacterized protein</fullName>
    </submittedName>
</protein>
<dbReference type="AlphaFoldDB" id="A0A6J4KXM9"/>
<reference evidence="2" key="1">
    <citation type="submission" date="2020-02" db="EMBL/GenBank/DDBJ databases">
        <authorList>
            <person name="Meier V. D."/>
        </authorList>
    </citation>
    <scope>NUCLEOTIDE SEQUENCE</scope>
    <source>
        <strain evidence="2">AVDCRST_MAG93</strain>
    </source>
</reference>
<evidence type="ECO:0000313" key="2">
    <source>
        <dbReference type="EMBL" id="CAA9313944.1"/>
    </source>
</evidence>
<organism evidence="2">
    <name type="scientific">uncultured Chloroflexia bacterium</name>
    <dbReference type="NCBI Taxonomy" id="1672391"/>
    <lineage>
        <taxon>Bacteria</taxon>
        <taxon>Bacillati</taxon>
        <taxon>Chloroflexota</taxon>
        <taxon>Chloroflexia</taxon>
        <taxon>environmental samples</taxon>
    </lineage>
</organism>
<gene>
    <name evidence="2" type="ORF">AVDCRST_MAG93-5404</name>
</gene>
<dbReference type="EMBL" id="CADCTR010001821">
    <property type="protein sequence ID" value="CAA9313944.1"/>
    <property type="molecule type" value="Genomic_DNA"/>
</dbReference>
<feature type="compositionally biased region" description="Pro residues" evidence="1">
    <location>
        <begin position="17"/>
        <end position="29"/>
    </location>
</feature>
<name>A0A6J4KXM9_9CHLR</name>
<feature type="non-terminal residue" evidence="2">
    <location>
        <position position="47"/>
    </location>
</feature>
<feature type="region of interest" description="Disordered" evidence="1">
    <location>
        <begin position="1"/>
        <end position="35"/>
    </location>
</feature>
<evidence type="ECO:0000256" key="1">
    <source>
        <dbReference type="SAM" id="MobiDB-lite"/>
    </source>
</evidence>